<name>A0A8H2XDB6_9AGAM</name>
<evidence type="ECO:0000256" key="7">
    <source>
        <dbReference type="ARBA" id="ARBA00023180"/>
    </source>
</evidence>
<dbReference type="PANTHER" id="PTHR33753:SF2">
    <property type="entry name" value="GLYCOSIDE HYDROLASE FAMILY 7 PROTEIN"/>
    <property type="match status" value="1"/>
</dbReference>
<dbReference type="InterPro" id="IPR035971">
    <property type="entry name" value="CBD_sf"/>
</dbReference>
<dbReference type="GO" id="GO:0005576">
    <property type="term" value="C:extracellular region"/>
    <property type="evidence" value="ECO:0007669"/>
    <property type="project" value="InterPro"/>
</dbReference>
<evidence type="ECO:0000256" key="12">
    <source>
        <dbReference type="SAM" id="MobiDB-lite"/>
    </source>
</evidence>
<evidence type="ECO:0000256" key="2">
    <source>
        <dbReference type="ARBA" id="ARBA00006044"/>
    </source>
</evidence>
<keyword evidence="5 11" id="KW-0136">Cellulose degradation</keyword>
<evidence type="ECO:0000259" key="13">
    <source>
        <dbReference type="PROSITE" id="PS51164"/>
    </source>
</evidence>
<dbReference type="GO" id="GO:0030248">
    <property type="term" value="F:cellulose binding"/>
    <property type="evidence" value="ECO:0007669"/>
    <property type="project" value="InterPro"/>
</dbReference>
<feature type="region of interest" description="Disordered" evidence="12">
    <location>
        <begin position="30"/>
        <end position="55"/>
    </location>
</feature>
<evidence type="ECO:0000256" key="4">
    <source>
        <dbReference type="ARBA" id="ARBA00022801"/>
    </source>
</evidence>
<keyword evidence="3" id="KW-0732">Signal</keyword>
<keyword evidence="9 11" id="KW-0326">Glycosidase</keyword>
<keyword evidence="10 11" id="KW-0624">Polysaccharide degradation</keyword>
<dbReference type="Gene3D" id="2.70.100.10">
    <property type="entry name" value="Glycoside hydrolase, family 7, domain"/>
    <property type="match status" value="1"/>
</dbReference>
<dbReference type="InterPro" id="IPR000254">
    <property type="entry name" value="CBD"/>
</dbReference>
<comment type="similarity">
    <text evidence="2 11">Belongs to the glycosyl hydrolase 7 (cellulase C) family.</text>
</comment>
<evidence type="ECO:0000313" key="15">
    <source>
        <dbReference type="Proteomes" id="UP000663888"/>
    </source>
</evidence>
<organism evidence="14 15">
    <name type="scientific">Rhizoctonia solani</name>
    <dbReference type="NCBI Taxonomy" id="456999"/>
    <lineage>
        <taxon>Eukaryota</taxon>
        <taxon>Fungi</taxon>
        <taxon>Dikarya</taxon>
        <taxon>Basidiomycota</taxon>
        <taxon>Agaricomycotina</taxon>
        <taxon>Agaricomycetes</taxon>
        <taxon>Cantharellales</taxon>
        <taxon>Ceratobasidiaceae</taxon>
        <taxon>Rhizoctonia</taxon>
    </lineage>
</organism>
<feature type="non-terminal residue" evidence="14">
    <location>
        <position position="1"/>
    </location>
</feature>
<dbReference type="InterPro" id="IPR037019">
    <property type="entry name" value="Glyco_hydro_7_sf"/>
</dbReference>
<evidence type="ECO:0000256" key="5">
    <source>
        <dbReference type="ARBA" id="ARBA00023001"/>
    </source>
</evidence>
<dbReference type="Pfam" id="PF00734">
    <property type="entry name" value="CBM_1"/>
    <property type="match status" value="1"/>
</dbReference>
<dbReference type="AlphaFoldDB" id="A0A8H2XDB6"/>
<proteinExistence type="inferred from homology"/>
<dbReference type="InterPro" id="IPR001722">
    <property type="entry name" value="Glyco_hydro_7"/>
</dbReference>
<comment type="caution">
    <text evidence="14">The sequence shown here is derived from an EMBL/GenBank/DDBJ whole genome shotgun (WGS) entry which is preliminary data.</text>
</comment>
<evidence type="ECO:0000256" key="1">
    <source>
        <dbReference type="ARBA" id="ARBA00001641"/>
    </source>
</evidence>
<evidence type="ECO:0000256" key="8">
    <source>
        <dbReference type="ARBA" id="ARBA00023277"/>
    </source>
</evidence>
<sequence>AGVVLVMSIWDDHAAHMLWLDSNYPLDRDASKPGVARGSCPTTSGDPKDVESQSPNASVTFSNIRFGDIGSTYTGTTTPGTTTTSSAAPGTTTAPSGTVPRYGQCGGQGYTGPTACVAPYTCTYASQWYSQCL</sequence>
<dbReference type="Pfam" id="PF00840">
    <property type="entry name" value="Glyco_hydro_7"/>
    <property type="match status" value="1"/>
</dbReference>
<feature type="compositionally biased region" description="Low complexity" evidence="12">
    <location>
        <begin position="70"/>
        <end position="98"/>
    </location>
</feature>
<comment type="catalytic activity">
    <reaction evidence="1">
        <text>Hydrolysis of (1-&gt;4)-beta-D-glucosidic linkages in cellulose and cellotetraose, releasing cellobiose from the non-reducing ends of the chains.</text>
        <dbReference type="EC" id="3.2.1.91"/>
    </reaction>
</comment>
<protein>
    <recommendedName>
        <fullName evidence="11">Glucanase</fullName>
        <ecNumber evidence="11">3.2.1.-</ecNumber>
    </recommendedName>
</protein>
<dbReference type="SUPFAM" id="SSF49899">
    <property type="entry name" value="Concanavalin A-like lectins/glucanases"/>
    <property type="match status" value="1"/>
</dbReference>
<feature type="domain" description="CBM1" evidence="13">
    <location>
        <begin position="97"/>
        <end position="133"/>
    </location>
</feature>
<keyword evidence="8" id="KW-0119">Carbohydrate metabolism</keyword>
<dbReference type="Proteomes" id="UP000663888">
    <property type="component" value="Unassembled WGS sequence"/>
</dbReference>
<keyword evidence="7" id="KW-0325">Glycoprotein</keyword>
<dbReference type="SMART" id="SM00236">
    <property type="entry name" value="fCBD"/>
    <property type="match status" value="1"/>
</dbReference>
<dbReference type="GO" id="GO:0030245">
    <property type="term" value="P:cellulose catabolic process"/>
    <property type="evidence" value="ECO:0007669"/>
    <property type="project" value="UniProtKB-KW"/>
</dbReference>
<keyword evidence="4 11" id="KW-0378">Hydrolase</keyword>
<reference evidence="14" key="1">
    <citation type="submission" date="2021-01" db="EMBL/GenBank/DDBJ databases">
        <authorList>
            <person name="Kaushik A."/>
        </authorList>
    </citation>
    <scope>NUCLEOTIDE SEQUENCE</scope>
    <source>
        <strain evidence="14">AG4-R118</strain>
    </source>
</reference>
<dbReference type="PROSITE" id="PS51164">
    <property type="entry name" value="CBM1_2"/>
    <property type="match status" value="1"/>
</dbReference>
<evidence type="ECO:0000256" key="11">
    <source>
        <dbReference type="RuleBase" id="RU361164"/>
    </source>
</evidence>
<feature type="region of interest" description="Disordered" evidence="12">
    <location>
        <begin position="70"/>
        <end position="99"/>
    </location>
</feature>
<accession>A0A8H2XDB6</accession>
<dbReference type="EMBL" id="CAJMWX010000557">
    <property type="protein sequence ID" value="CAE6419937.1"/>
    <property type="molecule type" value="Genomic_DNA"/>
</dbReference>
<dbReference type="PROSITE" id="PS00562">
    <property type="entry name" value="CBM1_1"/>
    <property type="match status" value="1"/>
</dbReference>
<gene>
    <name evidence="14" type="ORF">RDB_LOCUS21976</name>
</gene>
<keyword evidence="6" id="KW-1015">Disulfide bond</keyword>
<dbReference type="GO" id="GO:0016162">
    <property type="term" value="F:cellulose 1,4-beta-cellobiosidase activity"/>
    <property type="evidence" value="ECO:0007669"/>
    <property type="project" value="UniProtKB-EC"/>
</dbReference>
<evidence type="ECO:0000313" key="14">
    <source>
        <dbReference type="EMBL" id="CAE6419937.1"/>
    </source>
</evidence>
<evidence type="ECO:0000256" key="3">
    <source>
        <dbReference type="ARBA" id="ARBA00022729"/>
    </source>
</evidence>
<dbReference type="SUPFAM" id="SSF57180">
    <property type="entry name" value="Cellulose-binding domain"/>
    <property type="match status" value="1"/>
</dbReference>
<dbReference type="EC" id="3.2.1.-" evidence="11"/>
<evidence type="ECO:0000256" key="10">
    <source>
        <dbReference type="ARBA" id="ARBA00023326"/>
    </source>
</evidence>
<evidence type="ECO:0000256" key="9">
    <source>
        <dbReference type="ARBA" id="ARBA00023295"/>
    </source>
</evidence>
<dbReference type="PRINTS" id="PR00734">
    <property type="entry name" value="GLHYDRLASE7"/>
</dbReference>
<dbReference type="InterPro" id="IPR013320">
    <property type="entry name" value="ConA-like_dom_sf"/>
</dbReference>
<dbReference type="PANTHER" id="PTHR33753">
    <property type="entry name" value="1,4-BETA-D-GLUCAN CELLOBIOHYDROLASE B"/>
    <property type="match status" value="1"/>
</dbReference>
<evidence type="ECO:0000256" key="6">
    <source>
        <dbReference type="ARBA" id="ARBA00023157"/>
    </source>
</evidence>